<dbReference type="InterPro" id="IPR036920">
    <property type="entry name" value="Ribosomal_uL16_sf"/>
</dbReference>
<dbReference type="InterPro" id="IPR016180">
    <property type="entry name" value="Ribosomal_uL16_dom"/>
</dbReference>
<evidence type="ECO:0000256" key="4">
    <source>
        <dbReference type="RuleBase" id="RU004413"/>
    </source>
</evidence>
<dbReference type="GO" id="GO:1990904">
    <property type="term" value="C:ribonucleoprotein complex"/>
    <property type="evidence" value="ECO:0007669"/>
    <property type="project" value="UniProtKB-KW"/>
</dbReference>
<dbReference type="GO" id="GO:0005840">
    <property type="term" value="C:ribosome"/>
    <property type="evidence" value="ECO:0007669"/>
    <property type="project" value="UniProtKB-KW"/>
</dbReference>
<geneLocation type="mitochondrion" evidence="5"/>
<dbReference type="AlphaFoldDB" id="A0A1S5QMZ9"/>
<evidence type="ECO:0000256" key="2">
    <source>
        <dbReference type="ARBA" id="ARBA00022980"/>
    </source>
</evidence>
<evidence type="ECO:0000256" key="1">
    <source>
        <dbReference type="ARBA" id="ARBA00008931"/>
    </source>
</evidence>
<dbReference type="Gene3D" id="3.90.1170.10">
    <property type="entry name" value="Ribosomal protein L10e/L16"/>
    <property type="match status" value="1"/>
</dbReference>
<dbReference type="Pfam" id="PF00252">
    <property type="entry name" value="Ribosomal_L16"/>
    <property type="match status" value="1"/>
</dbReference>
<dbReference type="EMBL" id="KU356193">
    <property type="protein sequence ID" value="AMN87294.1"/>
    <property type="molecule type" value="Genomic_DNA"/>
</dbReference>
<dbReference type="InterPro" id="IPR000114">
    <property type="entry name" value="Ribosomal_uL16_bact-type"/>
</dbReference>
<dbReference type="PANTHER" id="PTHR12220:SF13">
    <property type="entry name" value="LARGE RIBOSOMAL SUBUNIT PROTEIN UL16M"/>
    <property type="match status" value="1"/>
</dbReference>
<evidence type="ECO:0000256" key="3">
    <source>
        <dbReference type="ARBA" id="ARBA00023274"/>
    </source>
</evidence>
<protein>
    <submittedName>
        <fullName evidence="5">Ribosomal protein L16</fullName>
    </submittedName>
</protein>
<proteinExistence type="inferred from homology"/>
<dbReference type="GO" id="GO:0003735">
    <property type="term" value="F:structural constituent of ribosome"/>
    <property type="evidence" value="ECO:0007669"/>
    <property type="project" value="InterPro"/>
</dbReference>
<keyword evidence="2 4" id="KW-0689">Ribosomal protein</keyword>
<dbReference type="GO" id="GO:0006412">
    <property type="term" value="P:translation"/>
    <property type="evidence" value="ECO:0007669"/>
    <property type="project" value="InterPro"/>
</dbReference>
<name>A0A1S5QMZ9_9RHOD</name>
<dbReference type="SUPFAM" id="SSF54686">
    <property type="entry name" value="Ribosomal protein L16p/L10e"/>
    <property type="match status" value="1"/>
</dbReference>
<gene>
    <name evidence="5" type="primary">rpl16</name>
</gene>
<organism evidence="5">
    <name type="scientific">Pyropia endiviifolia</name>
    <dbReference type="NCBI Taxonomy" id="1699272"/>
    <lineage>
        <taxon>Eukaryota</taxon>
        <taxon>Rhodophyta</taxon>
        <taxon>Bangiophyceae</taxon>
        <taxon>Bangiales</taxon>
        <taxon>Bangiaceae</taxon>
        <taxon>Pyropia</taxon>
    </lineage>
</organism>
<reference evidence="5" key="1">
    <citation type="submission" date="2015-12" db="EMBL/GenBank/DDBJ databases">
        <authorList>
            <person name="Shamseldin A."/>
            <person name="Moawad H."/>
            <person name="Abd El-Rahim W.M."/>
            <person name="Sadowsky M.J."/>
        </authorList>
    </citation>
    <scope>NUCLEOTIDE SEQUENCE</scope>
</reference>
<dbReference type="PANTHER" id="PTHR12220">
    <property type="entry name" value="50S/60S RIBOSOMAL PROTEIN L16"/>
    <property type="match status" value="1"/>
</dbReference>
<sequence length="169" mass="19813">MKLHYIQNKAYAIFKFGWHTKQFNMKRFNTKNNPTRQHKAFKNTKNQTSHLVKQGQFGVRSLEYKQVDIKQVNNIKFKMLKEIKVLEKKTSLGKVKVWFHMRPKQAVTKLSPETRMGKGKGPIVSHCCYIRPGQVVFELSNLSKLKALELISSVQNSFSFKTQLLCKFY</sequence>
<dbReference type="GO" id="GO:0019843">
    <property type="term" value="F:rRNA binding"/>
    <property type="evidence" value="ECO:0007669"/>
    <property type="project" value="InterPro"/>
</dbReference>
<keyword evidence="5" id="KW-0496">Mitochondrion</keyword>
<dbReference type="PRINTS" id="PR00060">
    <property type="entry name" value="RIBOSOMALL16"/>
</dbReference>
<accession>A0A1S5QMZ9</accession>
<comment type="similarity">
    <text evidence="1 4">Belongs to the universal ribosomal protein uL16 family.</text>
</comment>
<evidence type="ECO:0000313" key="5">
    <source>
        <dbReference type="EMBL" id="AMN87294.1"/>
    </source>
</evidence>
<dbReference type="CDD" id="cd01433">
    <property type="entry name" value="Ribosomal_L16_L10e"/>
    <property type="match status" value="1"/>
</dbReference>
<keyword evidence="3 4" id="KW-0687">Ribonucleoprotein</keyword>
<dbReference type="InterPro" id="IPR047873">
    <property type="entry name" value="Ribosomal_uL16"/>
</dbReference>